<evidence type="ECO:0000313" key="2">
    <source>
        <dbReference type="EMBL" id="MBN7809437.1"/>
    </source>
</evidence>
<evidence type="ECO:0000256" key="1">
    <source>
        <dbReference type="SAM" id="Phobius"/>
    </source>
</evidence>
<comment type="caution">
    <text evidence="2">The sequence shown here is derived from an EMBL/GenBank/DDBJ whole genome shotgun (WGS) entry which is preliminary data.</text>
</comment>
<keyword evidence="1" id="KW-0812">Transmembrane</keyword>
<organism evidence="2 3">
    <name type="scientific">Algoriphagus oliviformis</name>
    <dbReference type="NCBI Taxonomy" id="2811231"/>
    <lineage>
        <taxon>Bacteria</taxon>
        <taxon>Pseudomonadati</taxon>
        <taxon>Bacteroidota</taxon>
        <taxon>Cytophagia</taxon>
        <taxon>Cytophagales</taxon>
        <taxon>Cyclobacteriaceae</taxon>
        <taxon>Algoriphagus</taxon>
    </lineage>
</organism>
<proteinExistence type="predicted"/>
<feature type="transmembrane region" description="Helical" evidence="1">
    <location>
        <begin position="79"/>
        <end position="101"/>
    </location>
</feature>
<dbReference type="EMBL" id="JAFKCT010000001">
    <property type="protein sequence ID" value="MBN7809437.1"/>
    <property type="molecule type" value="Genomic_DNA"/>
</dbReference>
<feature type="transmembrane region" description="Helical" evidence="1">
    <location>
        <begin position="131"/>
        <end position="148"/>
    </location>
</feature>
<feature type="transmembrane region" description="Helical" evidence="1">
    <location>
        <begin position="7"/>
        <end position="29"/>
    </location>
</feature>
<evidence type="ECO:0000313" key="3">
    <source>
        <dbReference type="Proteomes" id="UP000664317"/>
    </source>
</evidence>
<dbReference type="RefSeq" id="WP_206576243.1">
    <property type="nucleotide sequence ID" value="NZ_JAFKCT010000001.1"/>
</dbReference>
<feature type="transmembrane region" description="Helical" evidence="1">
    <location>
        <begin position="231"/>
        <end position="254"/>
    </location>
</feature>
<feature type="transmembrane region" description="Helical" evidence="1">
    <location>
        <begin position="107"/>
        <end position="124"/>
    </location>
</feature>
<keyword evidence="1" id="KW-0472">Membrane</keyword>
<gene>
    <name evidence="2" type="ORF">J0A68_00630</name>
</gene>
<dbReference type="Proteomes" id="UP000664317">
    <property type="component" value="Unassembled WGS sequence"/>
</dbReference>
<feature type="transmembrane region" description="Helical" evidence="1">
    <location>
        <begin position="160"/>
        <end position="183"/>
    </location>
</feature>
<feature type="transmembrane region" description="Helical" evidence="1">
    <location>
        <begin position="204"/>
        <end position="225"/>
    </location>
</feature>
<reference evidence="2 3" key="1">
    <citation type="submission" date="2021-03" db="EMBL/GenBank/DDBJ databases">
        <title>novel species isolated from a fishpond in China.</title>
        <authorList>
            <person name="Lu H."/>
            <person name="Cai Z."/>
        </authorList>
    </citation>
    <scope>NUCLEOTIDE SEQUENCE [LARGE SCALE GENOMIC DNA]</scope>
    <source>
        <strain evidence="2 3">H41</strain>
    </source>
</reference>
<feature type="transmembrane region" description="Helical" evidence="1">
    <location>
        <begin position="41"/>
        <end position="59"/>
    </location>
</feature>
<name>A0ABS3BX40_9BACT</name>
<accession>A0ABS3BX40</accession>
<protein>
    <recommendedName>
        <fullName evidence="4">Prenyltransferase</fullName>
    </recommendedName>
</protein>
<keyword evidence="3" id="KW-1185">Reference proteome</keyword>
<evidence type="ECO:0008006" key="4">
    <source>
        <dbReference type="Google" id="ProtNLM"/>
    </source>
</evidence>
<keyword evidence="1" id="KW-1133">Transmembrane helix</keyword>
<sequence length="276" mass="31160">MKLLKVFARYISWLAVDVAVGAMAGMLFFERLLHAELQWPAYVLLAMAVWSIYTLDHLLDVQEKDLPLSPRRAFHRKNWKALAFLLSLTVVSGLVGAFFWFGWGRELQLTLVLGILILGSKALVAKVGPGWMKELSIAVFYVLGIAWLPTLRADGADLVWQASLFLPLFMGLAFLNLLMLSYLDRDEDRSAGFFSAAATLPSPLLLVWIRRLALVLILVSLAVFVLLPSFYRPFACLLLLMSLIHYLVFFRAGLSPEQKRRQMEASFALPLLLFLL</sequence>